<dbReference type="PANTHER" id="PTHR24346:SF108">
    <property type="entry name" value="BR SERINE_THREONINE KINASE 1"/>
    <property type="match status" value="1"/>
</dbReference>
<dbReference type="GO" id="GO:0035556">
    <property type="term" value="P:intracellular signal transduction"/>
    <property type="evidence" value="ECO:0007669"/>
    <property type="project" value="TreeGrafter"/>
</dbReference>
<evidence type="ECO:0000259" key="7">
    <source>
        <dbReference type="PROSITE" id="PS50011"/>
    </source>
</evidence>
<dbReference type="SUPFAM" id="SSF56112">
    <property type="entry name" value="Protein kinase-like (PK-like)"/>
    <property type="match status" value="1"/>
</dbReference>
<proteinExistence type="predicted"/>
<protein>
    <recommendedName>
        <fullName evidence="1">non-specific serine/threonine protein kinase</fullName>
        <ecNumber evidence="1">2.7.11.1</ecNumber>
    </recommendedName>
</protein>
<keyword evidence="9" id="KW-1185">Reference proteome</keyword>
<name>V8NRW4_OPHHA</name>
<dbReference type="PANTHER" id="PTHR24346">
    <property type="entry name" value="MAP/MICROTUBULE AFFINITY-REGULATING KINASE"/>
    <property type="match status" value="1"/>
</dbReference>
<keyword evidence="4" id="KW-0547">Nucleotide-binding</keyword>
<keyword evidence="5" id="KW-0418">Kinase</keyword>
<dbReference type="EMBL" id="AZIM01002094">
    <property type="protein sequence ID" value="ETE64815.1"/>
    <property type="molecule type" value="Genomic_DNA"/>
</dbReference>
<evidence type="ECO:0000256" key="6">
    <source>
        <dbReference type="ARBA" id="ARBA00022840"/>
    </source>
</evidence>
<feature type="domain" description="Protein kinase" evidence="7">
    <location>
        <begin position="289"/>
        <end position="364"/>
    </location>
</feature>
<keyword evidence="6" id="KW-0067">ATP-binding</keyword>
<accession>V8NRW4</accession>
<dbReference type="InterPro" id="IPR011009">
    <property type="entry name" value="Kinase-like_dom_sf"/>
</dbReference>
<evidence type="ECO:0000256" key="5">
    <source>
        <dbReference type="ARBA" id="ARBA00022777"/>
    </source>
</evidence>
<dbReference type="InterPro" id="IPR000719">
    <property type="entry name" value="Prot_kinase_dom"/>
</dbReference>
<evidence type="ECO:0000256" key="3">
    <source>
        <dbReference type="ARBA" id="ARBA00022679"/>
    </source>
</evidence>
<dbReference type="Proteomes" id="UP000018936">
    <property type="component" value="Unassembled WGS sequence"/>
</dbReference>
<evidence type="ECO:0000256" key="2">
    <source>
        <dbReference type="ARBA" id="ARBA00022527"/>
    </source>
</evidence>
<reference evidence="8 9" key="1">
    <citation type="journal article" date="2013" name="Proc. Natl. Acad. Sci. U.S.A.">
        <title>The king cobra genome reveals dynamic gene evolution and adaptation in the snake venom system.</title>
        <authorList>
            <person name="Vonk F.J."/>
            <person name="Casewell N.R."/>
            <person name="Henkel C.V."/>
            <person name="Heimberg A.M."/>
            <person name="Jansen H.J."/>
            <person name="McCleary R.J."/>
            <person name="Kerkkamp H.M."/>
            <person name="Vos R.A."/>
            <person name="Guerreiro I."/>
            <person name="Calvete J.J."/>
            <person name="Wuster W."/>
            <person name="Woods A.E."/>
            <person name="Logan J.M."/>
            <person name="Harrison R.A."/>
            <person name="Castoe T.A."/>
            <person name="de Koning A.P."/>
            <person name="Pollock D.D."/>
            <person name="Yandell M."/>
            <person name="Calderon D."/>
            <person name="Renjifo C."/>
            <person name="Currier R.B."/>
            <person name="Salgado D."/>
            <person name="Pla D."/>
            <person name="Sanz L."/>
            <person name="Hyder A.S."/>
            <person name="Ribeiro J.M."/>
            <person name="Arntzen J.W."/>
            <person name="van den Thillart G.E."/>
            <person name="Boetzer M."/>
            <person name="Pirovano W."/>
            <person name="Dirks R.P."/>
            <person name="Spaink H.P."/>
            <person name="Duboule D."/>
            <person name="McGlinn E."/>
            <person name="Kini R.M."/>
            <person name="Richardson M.K."/>
        </authorList>
    </citation>
    <scope>NUCLEOTIDE SEQUENCE</scope>
    <source>
        <tissue evidence="8">Blood</tissue>
    </source>
</reference>
<feature type="non-terminal residue" evidence="8">
    <location>
        <position position="364"/>
    </location>
</feature>
<dbReference type="GO" id="GO:0005737">
    <property type="term" value="C:cytoplasm"/>
    <property type="evidence" value="ECO:0007669"/>
    <property type="project" value="TreeGrafter"/>
</dbReference>
<keyword evidence="3" id="KW-0808">Transferase</keyword>
<organism evidence="8 9">
    <name type="scientific">Ophiophagus hannah</name>
    <name type="common">King cobra</name>
    <name type="synonym">Naja hannah</name>
    <dbReference type="NCBI Taxonomy" id="8665"/>
    <lineage>
        <taxon>Eukaryota</taxon>
        <taxon>Metazoa</taxon>
        <taxon>Chordata</taxon>
        <taxon>Craniata</taxon>
        <taxon>Vertebrata</taxon>
        <taxon>Euteleostomi</taxon>
        <taxon>Lepidosauria</taxon>
        <taxon>Squamata</taxon>
        <taxon>Bifurcata</taxon>
        <taxon>Unidentata</taxon>
        <taxon>Episquamata</taxon>
        <taxon>Toxicofera</taxon>
        <taxon>Serpentes</taxon>
        <taxon>Colubroidea</taxon>
        <taxon>Elapidae</taxon>
        <taxon>Elapinae</taxon>
        <taxon>Ophiophagus</taxon>
    </lineage>
</organism>
<gene>
    <name evidence="8" type="ORF">L345_09415</name>
</gene>
<evidence type="ECO:0000313" key="9">
    <source>
        <dbReference type="Proteomes" id="UP000018936"/>
    </source>
</evidence>
<feature type="non-terminal residue" evidence="8">
    <location>
        <position position="1"/>
    </location>
</feature>
<evidence type="ECO:0000256" key="4">
    <source>
        <dbReference type="ARBA" id="ARBA00022741"/>
    </source>
</evidence>
<dbReference type="OrthoDB" id="193931at2759"/>
<dbReference type="GO" id="GO:0005524">
    <property type="term" value="F:ATP binding"/>
    <property type="evidence" value="ECO:0007669"/>
    <property type="project" value="UniProtKB-KW"/>
</dbReference>
<evidence type="ECO:0000313" key="8">
    <source>
        <dbReference type="EMBL" id="ETE64815.1"/>
    </source>
</evidence>
<sequence length="364" mass="41462">MVSIVLYSPWIKSLSHVVELGSEKEKWRTVSFSDLVDYKYNPSSLNDKRRKEETNYSLIEEGYFFADLLLSSGPQEVNFLFISNLQKGKETLESPLCMDTDPKKKVLKQKKRECTNPFDSEKERGGDLLAQDHLERARLTGSQTEAEGKMRWISDTLLELNLEKPFSSRAALEVAGLQGERGRQMEAVIVIVIVMERPTLSGSDWSILILFFLPELKLLKLSRHSTVLVFVSVKCGHEMCHGESVSVENYPLPIFYSIDQSASYCYGYKHPIKESKTTYFLELAKKMGCKKMQREGERARGVGRMTPMSLSGLVKLGVHCVTCQKVAIKIVNREKLSESVLMKVEREIAILKLIEHPHVLKLHD</sequence>
<dbReference type="PROSITE" id="PS50011">
    <property type="entry name" value="PROTEIN_KINASE_DOM"/>
    <property type="match status" value="1"/>
</dbReference>
<keyword evidence="2" id="KW-0723">Serine/threonine-protein kinase</keyword>
<dbReference type="AlphaFoldDB" id="V8NRW4"/>
<comment type="caution">
    <text evidence="8">The sequence shown here is derived from an EMBL/GenBank/DDBJ whole genome shotgun (WGS) entry which is preliminary data.</text>
</comment>
<dbReference type="Gene3D" id="3.30.200.20">
    <property type="entry name" value="Phosphorylase Kinase, domain 1"/>
    <property type="match status" value="1"/>
</dbReference>
<dbReference type="EC" id="2.7.11.1" evidence="1"/>
<dbReference type="GO" id="GO:0004674">
    <property type="term" value="F:protein serine/threonine kinase activity"/>
    <property type="evidence" value="ECO:0007669"/>
    <property type="project" value="UniProtKB-KW"/>
</dbReference>
<evidence type="ECO:0000256" key="1">
    <source>
        <dbReference type="ARBA" id="ARBA00012513"/>
    </source>
</evidence>